<keyword evidence="10 14" id="KW-1133">Transmembrane helix</keyword>
<dbReference type="Pfam" id="PF02163">
    <property type="entry name" value="Peptidase_M50"/>
    <property type="match status" value="2"/>
</dbReference>
<evidence type="ECO:0000313" key="18">
    <source>
        <dbReference type="Proteomes" id="UP001519924"/>
    </source>
</evidence>
<comment type="cofactor">
    <cofactor evidence="14">
        <name>Zn(2+)</name>
        <dbReference type="ChEBI" id="CHEBI:29105"/>
    </cofactor>
    <text evidence="14">Binds 1 zinc ion per subunit.</text>
</comment>
<evidence type="ECO:0000256" key="12">
    <source>
        <dbReference type="ARBA" id="ARBA00023122"/>
    </source>
</evidence>
<feature type="domain" description="CBS" evidence="16">
    <location>
        <begin position="300"/>
        <end position="359"/>
    </location>
</feature>
<keyword evidence="13 14" id="KW-0472">Membrane</keyword>
<feature type="transmembrane region" description="Helical" evidence="14">
    <location>
        <begin position="98"/>
        <end position="117"/>
    </location>
</feature>
<name>A0ABS7F401_9PROT</name>
<dbReference type="Gene3D" id="3.10.580.10">
    <property type="entry name" value="CBS-domain"/>
    <property type="match status" value="1"/>
</dbReference>
<feature type="transmembrane region" description="Helical" evidence="14">
    <location>
        <begin position="137"/>
        <end position="157"/>
    </location>
</feature>
<dbReference type="InterPro" id="IPR046342">
    <property type="entry name" value="CBS_dom_sf"/>
</dbReference>
<evidence type="ECO:0000256" key="2">
    <source>
        <dbReference type="ARBA" id="ARBA00007931"/>
    </source>
</evidence>
<keyword evidence="5 14" id="KW-0812">Transmembrane</keyword>
<evidence type="ECO:0000256" key="1">
    <source>
        <dbReference type="ARBA" id="ARBA00004651"/>
    </source>
</evidence>
<evidence type="ECO:0000256" key="9">
    <source>
        <dbReference type="ARBA" id="ARBA00022833"/>
    </source>
</evidence>
<dbReference type="CDD" id="cd06164">
    <property type="entry name" value="S2P-M50_SpoIVFB_CBS"/>
    <property type="match status" value="1"/>
</dbReference>
<evidence type="ECO:0000256" key="14">
    <source>
        <dbReference type="PIRNR" id="PIRNR006404"/>
    </source>
</evidence>
<dbReference type="PROSITE" id="PS51371">
    <property type="entry name" value="CBS"/>
    <property type="match status" value="2"/>
</dbReference>
<keyword evidence="4 14" id="KW-0645">Protease</keyword>
<evidence type="ECO:0000313" key="17">
    <source>
        <dbReference type="EMBL" id="MBW8269541.1"/>
    </source>
</evidence>
<dbReference type="PIRSF" id="PIRSF006404">
    <property type="entry name" value="UCP006404_Pept_M50_CBS"/>
    <property type="match status" value="1"/>
</dbReference>
<organism evidence="17 18">
    <name type="scientific">Caldovatus aquaticus</name>
    <dbReference type="NCBI Taxonomy" id="2865671"/>
    <lineage>
        <taxon>Bacteria</taxon>
        <taxon>Pseudomonadati</taxon>
        <taxon>Pseudomonadota</taxon>
        <taxon>Alphaproteobacteria</taxon>
        <taxon>Acetobacterales</taxon>
        <taxon>Roseomonadaceae</taxon>
        <taxon>Caldovatus</taxon>
    </lineage>
</organism>
<keyword evidence="6 14" id="KW-0479">Metal-binding</keyword>
<keyword evidence="8 14" id="KW-0378">Hydrolase</keyword>
<comment type="caution">
    <text evidence="14">Lacks conserved residue(s) required for the propagation of feature annotation.</text>
</comment>
<keyword evidence="18" id="KW-1185">Reference proteome</keyword>
<evidence type="ECO:0000256" key="6">
    <source>
        <dbReference type="ARBA" id="ARBA00022723"/>
    </source>
</evidence>
<dbReference type="InterPro" id="IPR000644">
    <property type="entry name" value="CBS_dom"/>
</dbReference>
<evidence type="ECO:0000256" key="7">
    <source>
        <dbReference type="ARBA" id="ARBA00022737"/>
    </source>
</evidence>
<dbReference type="SMART" id="SM00116">
    <property type="entry name" value="CBS"/>
    <property type="match status" value="2"/>
</dbReference>
<keyword evidence="3" id="KW-1003">Cell membrane</keyword>
<keyword evidence="7" id="KW-0677">Repeat</keyword>
<evidence type="ECO:0000256" key="13">
    <source>
        <dbReference type="ARBA" id="ARBA00023136"/>
    </source>
</evidence>
<dbReference type="InterPro" id="IPR008915">
    <property type="entry name" value="Peptidase_M50"/>
</dbReference>
<dbReference type="InterPro" id="IPR016483">
    <property type="entry name" value="UCP006404_Pept_M50_CBS"/>
</dbReference>
<reference evidence="17 18" key="1">
    <citation type="submission" date="2021-08" db="EMBL/GenBank/DDBJ databases">
        <title>Caldovatus sediminis gen. nov., sp. nov., a moderately thermophilic bacterium isolated from a hot spring.</title>
        <authorList>
            <person name="Hu C.-J."/>
            <person name="Li W.-J."/>
            <person name="Xian W.-D."/>
        </authorList>
    </citation>
    <scope>NUCLEOTIDE SEQUENCE [LARGE SCALE GENOMIC DNA]</scope>
    <source>
        <strain evidence="17 18">SYSU G05006</strain>
    </source>
</reference>
<dbReference type="CDD" id="cd04639">
    <property type="entry name" value="CBS_pair_peptidase_M50"/>
    <property type="match status" value="1"/>
</dbReference>
<comment type="similarity">
    <text evidence="2 14">Belongs to the peptidase M50B family.</text>
</comment>
<feature type="domain" description="CBS" evidence="16">
    <location>
        <begin position="237"/>
        <end position="294"/>
    </location>
</feature>
<dbReference type="Pfam" id="PF00571">
    <property type="entry name" value="CBS"/>
    <property type="match status" value="2"/>
</dbReference>
<dbReference type="SUPFAM" id="SSF54631">
    <property type="entry name" value="CBS-domain pair"/>
    <property type="match status" value="1"/>
</dbReference>
<feature type="transmembrane region" description="Helical" evidence="14">
    <location>
        <begin position="40"/>
        <end position="58"/>
    </location>
</feature>
<keyword evidence="12 15" id="KW-0129">CBS domain</keyword>
<evidence type="ECO:0000259" key="16">
    <source>
        <dbReference type="PROSITE" id="PS51371"/>
    </source>
</evidence>
<evidence type="ECO:0000256" key="3">
    <source>
        <dbReference type="ARBA" id="ARBA00022475"/>
    </source>
</evidence>
<gene>
    <name evidence="17" type="ORF">K1J50_08585</name>
</gene>
<dbReference type="RefSeq" id="WP_220117300.1">
    <property type="nucleotide sequence ID" value="NZ_JAHZUY010000017.1"/>
</dbReference>
<evidence type="ECO:0000256" key="8">
    <source>
        <dbReference type="ARBA" id="ARBA00022801"/>
    </source>
</evidence>
<comment type="caution">
    <text evidence="17">The sequence shown here is derived from an EMBL/GenBank/DDBJ whole genome shotgun (WGS) entry which is preliminary data.</text>
</comment>
<evidence type="ECO:0000256" key="11">
    <source>
        <dbReference type="ARBA" id="ARBA00023049"/>
    </source>
</evidence>
<dbReference type="PANTHER" id="PTHR39188">
    <property type="entry name" value="MEMBRANE-ASSOCIATED ZINC METALLOPROTEASE M50B"/>
    <property type="match status" value="1"/>
</dbReference>
<dbReference type="GO" id="GO:0006508">
    <property type="term" value="P:proteolysis"/>
    <property type="evidence" value="ECO:0007669"/>
    <property type="project" value="UniProtKB-KW"/>
</dbReference>
<evidence type="ECO:0000256" key="10">
    <source>
        <dbReference type="ARBA" id="ARBA00022989"/>
    </source>
</evidence>
<evidence type="ECO:0000256" key="4">
    <source>
        <dbReference type="ARBA" id="ARBA00022670"/>
    </source>
</evidence>
<keyword evidence="11 14" id="KW-0482">Metalloprotease</keyword>
<dbReference type="Proteomes" id="UP001519924">
    <property type="component" value="Unassembled WGS sequence"/>
</dbReference>
<evidence type="ECO:0000256" key="15">
    <source>
        <dbReference type="PROSITE-ProRule" id="PRU00703"/>
    </source>
</evidence>
<comment type="subcellular location">
    <subcellularLocation>
        <location evidence="1">Cell membrane</location>
        <topology evidence="1">Multi-pass membrane protein</topology>
    </subcellularLocation>
</comment>
<proteinExistence type="inferred from homology"/>
<sequence length="376" mass="39603">MSWSIPIGTVKGTVIRLHLTFLLFLLWIGAAHYAEGGWGAALEGVVFMALLFVCVALHEFGHIFAARRYGVQTPEIILLPIGGVARLERIPEQPGQELVVALAGPAVSLAIALALWLVLGGFVPEGSVEVQRPGVDLLARLALVNAFLAAFNLIPAFPMDGGRVLRALLAYRMGYGRATQIAASVGQALAVGLGILGLFGNPILVFIALFVWFGAAGEAHAAQLRDVSRGVIVADAMVTRFESLPPSATVADAAECLIRTTQHEFPVVDGAGRLRGVLTREAMVRALRTEGPDTPVLEVMHGEIPVVHYRQPLAEALRLLSEGAGAPAVGVVDGAGRLVGYVTPETIGEMLLVQAARPQRRGLRPNPWAPGGSGGG</sequence>
<dbReference type="EMBL" id="JAHZUY010000017">
    <property type="protein sequence ID" value="MBW8269541.1"/>
    <property type="molecule type" value="Genomic_DNA"/>
</dbReference>
<evidence type="ECO:0000256" key="5">
    <source>
        <dbReference type="ARBA" id="ARBA00022692"/>
    </source>
</evidence>
<keyword evidence="9 14" id="KW-0862">Zinc</keyword>
<accession>A0ABS7F401</accession>
<dbReference type="PANTHER" id="PTHR39188:SF3">
    <property type="entry name" value="STAGE IV SPORULATION PROTEIN FB"/>
    <property type="match status" value="1"/>
</dbReference>
<dbReference type="GO" id="GO:0008233">
    <property type="term" value="F:peptidase activity"/>
    <property type="evidence" value="ECO:0007669"/>
    <property type="project" value="UniProtKB-KW"/>
</dbReference>
<feature type="transmembrane region" description="Helical" evidence="14">
    <location>
        <begin position="12"/>
        <end position="34"/>
    </location>
</feature>
<protein>
    <recommendedName>
        <fullName evidence="14">Zinc metalloprotease</fullName>
    </recommendedName>
</protein>